<dbReference type="Gene3D" id="3.20.20.140">
    <property type="entry name" value="Metal-dependent hydrolases"/>
    <property type="match status" value="1"/>
</dbReference>
<dbReference type="InterPro" id="IPR032466">
    <property type="entry name" value="Metal_Hydrolase"/>
</dbReference>
<dbReference type="PANTHER" id="PTHR43135:SF3">
    <property type="entry name" value="ALPHA-D-RIBOSE 1-METHYLPHOSPHONATE 5-TRIPHOSPHATE DIPHOSPHATASE"/>
    <property type="match status" value="1"/>
</dbReference>
<dbReference type="Gene3D" id="2.30.40.10">
    <property type="entry name" value="Urease, subunit C, domain 1"/>
    <property type="match status" value="1"/>
</dbReference>
<dbReference type="GO" id="GO:0019700">
    <property type="term" value="P:organic phosphonate catabolic process"/>
    <property type="evidence" value="ECO:0007669"/>
    <property type="project" value="InterPro"/>
</dbReference>
<dbReference type="InterPro" id="IPR011059">
    <property type="entry name" value="Metal-dep_hydrolase_composite"/>
</dbReference>
<keyword evidence="2" id="KW-1185">Reference proteome</keyword>
<dbReference type="GO" id="GO:0016810">
    <property type="term" value="F:hydrolase activity, acting on carbon-nitrogen (but not peptide) bonds"/>
    <property type="evidence" value="ECO:0007669"/>
    <property type="project" value="InterPro"/>
</dbReference>
<protein>
    <submittedName>
        <fullName evidence="1">Alpha-D-ribose 1-methylphosphonate 5-triphosphate diphosphatase</fullName>
    </submittedName>
</protein>
<dbReference type="PIRSF" id="PIRSF038971">
    <property type="entry name" value="PhnM"/>
    <property type="match status" value="1"/>
</dbReference>
<name>A0A2W7JEI6_9PROT</name>
<organism evidence="1 2">
    <name type="scientific">Humitalea rosea</name>
    <dbReference type="NCBI Taxonomy" id="990373"/>
    <lineage>
        <taxon>Bacteria</taxon>
        <taxon>Pseudomonadati</taxon>
        <taxon>Pseudomonadota</taxon>
        <taxon>Alphaproteobacteria</taxon>
        <taxon>Acetobacterales</taxon>
        <taxon>Roseomonadaceae</taxon>
        <taxon>Humitalea</taxon>
    </lineage>
</organism>
<accession>A0A2W7JEI6</accession>
<evidence type="ECO:0000313" key="2">
    <source>
        <dbReference type="Proteomes" id="UP000249688"/>
    </source>
</evidence>
<dbReference type="Proteomes" id="UP000249688">
    <property type="component" value="Unassembled WGS sequence"/>
</dbReference>
<dbReference type="InterPro" id="IPR012696">
    <property type="entry name" value="PhnM"/>
</dbReference>
<dbReference type="NCBIfam" id="NF011987">
    <property type="entry name" value="PRK15446.2-3"/>
    <property type="match status" value="1"/>
</dbReference>
<proteinExistence type="predicted"/>
<evidence type="ECO:0000313" key="1">
    <source>
        <dbReference type="EMBL" id="PZW50877.1"/>
    </source>
</evidence>
<gene>
    <name evidence="1" type="ORF">C8P66_10190</name>
</gene>
<dbReference type="PANTHER" id="PTHR43135">
    <property type="entry name" value="ALPHA-D-RIBOSE 1-METHYLPHOSPHONATE 5-TRIPHOSPHATE DIPHOSPHATASE"/>
    <property type="match status" value="1"/>
</dbReference>
<comment type="caution">
    <text evidence="1">The sequence shown here is derived from an EMBL/GenBank/DDBJ whole genome shotgun (WGS) entry which is preliminary data.</text>
</comment>
<dbReference type="SUPFAM" id="SSF51338">
    <property type="entry name" value="Composite domain of metallo-dependent hydrolases"/>
    <property type="match status" value="1"/>
</dbReference>
<dbReference type="SUPFAM" id="SSF51556">
    <property type="entry name" value="Metallo-dependent hydrolases"/>
    <property type="match status" value="1"/>
</dbReference>
<dbReference type="NCBIfam" id="NF011990">
    <property type="entry name" value="PRK15446.2-6"/>
    <property type="match status" value="1"/>
</dbReference>
<dbReference type="EMBL" id="QKYU01000001">
    <property type="protein sequence ID" value="PZW50877.1"/>
    <property type="molecule type" value="Genomic_DNA"/>
</dbReference>
<dbReference type="AlphaFoldDB" id="A0A2W7JEI6"/>
<sequence>MLGDAGLAPGALAMAGGQVVAEAPEGARCFDATGLLVLPGVVDIHGDAHERAFQPRPGVDFSPGFALADSARQLLAAGITTACLGVTLSWEPGLRSLAAFRALDDALDAARAATPGDLLIHLRFEADNFAAIPTALAALAGGRIAVLGFNDHTPGIVRKLGDPVQLSKYAGRAGVSAKVFADLAAEAMARRDEVPAARALLAEAARAAGVAMLSHDDASLEDRAEFRALGAHICEFPMAEAVAAEARTKGESVVMGAPNVVRGGSHLGWASAAPLAERGLVTVLASDYVWPALSLAPFVLADRGVMDLAAAWALVSANPAAALGLADRGGLAPDMRGDAVVMDRGTRSVVATFARGQLGWLAAGAAGRLG</sequence>
<reference evidence="1 2" key="1">
    <citation type="submission" date="2018-06" db="EMBL/GenBank/DDBJ databases">
        <title>Genomic Encyclopedia of Archaeal and Bacterial Type Strains, Phase II (KMG-II): from individual species to whole genera.</title>
        <authorList>
            <person name="Goeker M."/>
        </authorList>
    </citation>
    <scope>NUCLEOTIDE SEQUENCE [LARGE SCALE GENOMIC DNA]</scope>
    <source>
        <strain evidence="1 2">DSM 24525</strain>
    </source>
</reference>
<dbReference type="InterPro" id="IPR051781">
    <property type="entry name" value="Metallo-dep_Hydrolase"/>
</dbReference>